<feature type="region of interest" description="Disordered" evidence="1">
    <location>
        <begin position="179"/>
        <end position="217"/>
    </location>
</feature>
<organism evidence="2 3">
    <name type="scientific">Brassica cretica</name>
    <name type="common">Mustard</name>
    <dbReference type="NCBI Taxonomy" id="69181"/>
    <lineage>
        <taxon>Eukaryota</taxon>
        <taxon>Viridiplantae</taxon>
        <taxon>Streptophyta</taxon>
        <taxon>Embryophyta</taxon>
        <taxon>Tracheophyta</taxon>
        <taxon>Spermatophyta</taxon>
        <taxon>Magnoliopsida</taxon>
        <taxon>eudicotyledons</taxon>
        <taxon>Gunneridae</taxon>
        <taxon>Pentapetalae</taxon>
        <taxon>rosids</taxon>
        <taxon>malvids</taxon>
        <taxon>Brassicales</taxon>
        <taxon>Brassicaceae</taxon>
        <taxon>Brassiceae</taxon>
        <taxon>Brassica</taxon>
    </lineage>
</organism>
<accession>A0ABQ7BFN7</accession>
<dbReference type="Proteomes" id="UP000266723">
    <property type="component" value="Unassembled WGS sequence"/>
</dbReference>
<reference evidence="2 3" key="1">
    <citation type="journal article" date="2020" name="BMC Genomics">
        <title>Intraspecific diversification of the crop wild relative Brassica cretica Lam. using demographic model selection.</title>
        <authorList>
            <person name="Kioukis A."/>
            <person name="Michalopoulou V.A."/>
            <person name="Briers L."/>
            <person name="Pirintsos S."/>
            <person name="Studholme D.J."/>
            <person name="Pavlidis P."/>
            <person name="Sarris P.F."/>
        </authorList>
    </citation>
    <scope>NUCLEOTIDE SEQUENCE [LARGE SCALE GENOMIC DNA]</scope>
    <source>
        <strain evidence="3">cv. PFS-1207/04</strain>
    </source>
</reference>
<comment type="caution">
    <text evidence="2">The sequence shown here is derived from an EMBL/GenBank/DDBJ whole genome shotgun (WGS) entry which is preliminary data.</text>
</comment>
<sequence length="243" mass="26879">MNPELLMFPSPLVDGRPRPCRPFTNPFSSHVFSWGDVPKADSEAVPMAPLRTRRSCFFDDGPRSETREGDMANMRRKYAFHPSVGMSSPTEFERAPNGGAGEVAVYEAYLEAGFRGAIPSLLGEISYFFGFCPSQLTPLTWATLMAIQRGSITFDPVLEQPNLAVKSCSNLDRTKYRVSHGNRHVSKPATDKLEYGNRTTDKQSSVATQQPTSSQARSLCSDRAGVWLSRYVKTEIEPSSVAT</sequence>
<name>A0ABQ7BFN7_BRACR</name>
<feature type="compositionally biased region" description="Polar residues" evidence="1">
    <location>
        <begin position="202"/>
        <end position="217"/>
    </location>
</feature>
<proteinExistence type="predicted"/>
<dbReference type="EMBL" id="QGKV02001507">
    <property type="protein sequence ID" value="KAF3531142.1"/>
    <property type="molecule type" value="Genomic_DNA"/>
</dbReference>
<keyword evidence="3" id="KW-1185">Reference proteome</keyword>
<evidence type="ECO:0000313" key="3">
    <source>
        <dbReference type="Proteomes" id="UP000266723"/>
    </source>
</evidence>
<evidence type="ECO:0000256" key="1">
    <source>
        <dbReference type="SAM" id="MobiDB-lite"/>
    </source>
</evidence>
<feature type="compositionally biased region" description="Basic and acidic residues" evidence="1">
    <location>
        <begin position="189"/>
        <end position="201"/>
    </location>
</feature>
<protein>
    <submittedName>
        <fullName evidence="2">Uncharacterized protein</fullName>
    </submittedName>
</protein>
<evidence type="ECO:0000313" key="2">
    <source>
        <dbReference type="EMBL" id="KAF3531142.1"/>
    </source>
</evidence>
<gene>
    <name evidence="2" type="ORF">DY000_02040741</name>
</gene>